<proteinExistence type="predicted"/>
<keyword evidence="4" id="KW-1133">Transmembrane helix</keyword>
<dbReference type="PANTHER" id="PTHR24166:SF48">
    <property type="entry name" value="PROTEIN VAPYRIN"/>
    <property type="match status" value="1"/>
</dbReference>
<dbReference type="PROSITE" id="PS50297">
    <property type="entry name" value="ANK_REP_REGION"/>
    <property type="match status" value="2"/>
</dbReference>
<evidence type="ECO:0000256" key="2">
    <source>
        <dbReference type="ARBA" id="ARBA00023043"/>
    </source>
</evidence>
<keyword evidence="2 3" id="KW-0040">ANK repeat</keyword>
<dbReference type="SMART" id="SM00248">
    <property type="entry name" value="ANK"/>
    <property type="match status" value="3"/>
</dbReference>
<dbReference type="STRING" id="109280.ENSHCOP00000002979"/>
<dbReference type="InterPro" id="IPR036770">
    <property type="entry name" value="Ankyrin_rpt-contain_sf"/>
</dbReference>
<protein>
    <submittedName>
        <fullName evidence="5">Uncharacterized protein</fullName>
    </submittedName>
</protein>
<organism evidence="5 6">
    <name type="scientific">Hippocampus comes</name>
    <name type="common">Tiger tail seahorse</name>
    <dbReference type="NCBI Taxonomy" id="109280"/>
    <lineage>
        <taxon>Eukaryota</taxon>
        <taxon>Metazoa</taxon>
        <taxon>Chordata</taxon>
        <taxon>Craniata</taxon>
        <taxon>Vertebrata</taxon>
        <taxon>Euteleostomi</taxon>
        <taxon>Actinopterygii</taxon>
        <taxon>Neopterygii</taxon>
        <taxon>Teleostei</taxon>
        <taxon>Neoteleostei</taxon>
        <taxon>Acanthomorphata</taxon>
        <taxon>Syngnathiaria</taxon>
        <taxon>Syngnathiformes</taxon>
        <taxon>Syngnathoidei</taxon>
        <taxon>Syngnathidae</taxon>
        <taxon>Hippocampus</taxon>
    </lineage>
</organism>
<dbReference type="OMA" id="RYNCNIN"/>
<feature type="repeat" description="ANK" evidence="3">
    <location>
        <begin position="120"/>
        <end position="145"/>
    </location>
</feature>
<reference evidence="5" key="2">
    <citation type="submission" date="2025-09" db="UniProtKB">
        <authorList>
            <consortium name="Ensembl"/>
        </authorList>
    </citation>
    <scope>IDENTIFICATION</scope>
</reference>
<sequence length="167" mass="17305">MGHREVVEVLLDHKARVDLADRDGRTALSVAALCVPAAAGRRGSGKVASLLLERGANPGHRDTDGMTPLLLAAYEGHDDVAELLLDAGADVDETAGPAGDAPVVSQLLFWGAAVDAIDGEGRTALSLAAAQGSVEVVRALLDRGAFHPWILLPGYLNAVSCLLVVIR</sequence>
<feature type="repeat" description="ANK" evidence="3">
    <location>
        <begin position="64"/>
        <end position="96"/>
    </location>
</feature>
<dbReference type="SUPFAM" id="SSF48403">
    <property type="entry name" value="Ankyrin repeat"/>
    <property type="match status" value="1"/>
</dbReference>
<keyword evidence="1" id="KW-0677">Repeat</keyword>
<keyword evidence="4" id="KW-0812">Transmembrane</keyword>
<dbReference type="Gene3D" id="1.25.40.20">
    <property type="entry name" value="Ankyrin repeat-containing domain"/>
    <property type="match status" value="3"/>
</dbReference>
<dbReference type="AlphaFoldDB" id="A0A3Q3D558"/>
<dbReference type="InterPro" id="IPR050889">
    <property type="entry name" value="Dendritic_Spine_Reg/Scaffold"/>
</dbReference>
<feature type="transmembrane region" description="Helical" evidence="4">
    <location>
        <begin position="146"/>
        <end position="166"/>
    </location>
</feature>
<reference evidence="5" key="1">
    <citation type="submission" date="2025-08" db="UniProtKB">
        <authorList>
            <consortium name="Ensembl"/>
        </authorList>
    </citation>
    <scope>IDENTIFICATION</scope>
</reference>
<evidence type="ECO:0000256" key="4">
    <source>
        <dbReference type="SAM" id="Phobius"/>
    </source>
</evidence>
<dbReference type="Proteomes" id="UP000264820">
    <property type="component" value="Unplaced"/>
</dbReference>
<dbReference type="InterPro" id="IPR002110">
    <property type="entry name" value="Ankyrin_rpt"/>
</dbReference>
<evidence type="ECO:0000256" key="1">
    <source>
        <dbReference type="ARBA" id="ARBA00022737"/>
    </source>
</evidence>
<dbReference type="GeneTree" id="ENSGT00940000155116"/>
<name>A0A3Q3D558_HIPCM</name>
<keyword evidence="4" id="KW-0472">Membrane</keyword>
<dbReference type="Ensembl" id="ENSHCOT00000009512.1">
    <property type="protein sequence ID" value="ENSHCOP00000002979.1"/>
    <property type="gene ID" value="ENSHCOG00000004221.1"/>
</dbReference>
<evidence type="ECO:0000313" key="5">
    <source>
        <dbReference type="Ensembl" id="ENSHCOP00000002979.1"/>
    </source>
</evidence>
<evidence type="ECO:0000256" key="3">
    <source>
        <dbReference type="PROSITE-ProRule" id="PRU00023"/>
    </source>
</evidence>
<dbReference type="Pfam" id="PF00023">
    <property type="entry name" value="Ank"/>
    <property type="match status" value="1"/>
</dbReference>
<evidence type="ECO:0000313" key="6">
    <source>
        <dbReference type="Proteomes" id="UP000264820"/>
    </source>
</evidence>
<dbReference type="Pfam" id="PF12796">
    <property type="entry name" value="Ank_2"/>
    <property type="match status" value="1"/>
</dbReference>
<accession>A0A3Q3D558</accession>
<dbReference type="PANTHER" id="PTHR24166">
    <property type="entry name" value="ROLLING PEBBLES, ISOFORM B"/>
    <property type="match status" value="1"/>
</dbReference>
<dbReference type="PROSITE" id="PS50088">
    <property type="entry name" value="ANK_REPEAT"/>
    <property type="match status" value="2"/>
</dbReference>
<keyword evidence="6" id="KW-1185">Reference proteome</keyword>